<dbReference type="Proteomes" id="UP000708148">
    <property type="component" value="Unassembled WGS sequence"/>
</dbReference>
<keyword evidence="4" id="KW-1185">Reference proteome</keyword>
<sequence length="133" mass="14724">MKAEACVEAQRGTALLSDMDALEKSADENARRLELQLEDVKEEALHAEYCLAAVDAEVKQTQGEIVQLRQNGCEKAKKLEKLNEAVEALVANSRAQWTSSEAAAHDRQKQGIFQASEKLPYRVEEPEDEGANP</sequence>
<feature type="coiled-coil region" evidence="1">
    <location>
        <begin position="23"/>
        <end position="96"/>
    </location>
</feature>
<feature type="non-terminal residue" evidence="3">
    <location>
        <position position="133"/>
    </location>
</feature>
<gene>
    <name evidence="3" type="ORF">OSTQU699_LOCUS6903</name>
</gene>
<protein>
    <submittedName>
        <fullName evidence="3">Uncharacterized protein</fullName>
    </submittedName>
</protein>
<accession>A0A8S1J2G1</accession>
<comment type="caution">
    <text evidence="3">The sequence shown here is derived from an EMBL/GenBank/DDBJ whole genome shotgun (WGS) entry which is preliminary data.</text>
</comment>
<dbReference type="AlphaFoldDB" id="A0A8S1J2G1"/>
<evidence type="ECO:0000256" key="2">
    <source>
        <dbReference type="SAM" id="MobiDB-lite"/>
    </source>
</evidence>
<evidence type="ECO:0000313" key="4">
    <source>
        <dbReference type="Proteomes" id="UP000708148"/>
    </source>
</evidence>
<proteinExistence type="predicted"/>
<evidence type="ECO:0000256" key="1">
    <source>
        <dbReference type="SAM" id="Coils"/>
    </source>
</evidence>
<keyword evidence="1" id="KW-0175">Coiled coil</keyword>
<feature type="region of interest" description="Disordered" evidence="2">
    <location>
        <begin position="99"/>
        <end position="133"/>
    </location>
</feature>
<name>A0A8S1J2G1_9CHLO</name>
<reference evidence="3" key="1">
    <citation type="submission" date="2020-12" db="EMBL/GenBank/DDBJ databases">
        <authorList>
            <person name="Iha C."/>
        </authorList>
    </citation>
    <scope>NUCLEOTIDE SEQUENCE</scope>
</reference>
<evidence type="ECO:0000313" key="3">
    <source>
        <dbReference type="EMBL" id="CAD7701544.1"/>
    </source>
</evidence>
<organism evidence="3 4">
    <name type="scientific">Ostreobium quekettii</name>
    <dbReference type="NCBI Taxonomy" id="121088"/>
    <lineage>
        <taxon>Eukaryota</taxon>
        <taxon>Viridiplantae</taxon>
        <taxon>Chlorophyta</taxon>
        <taxon>core chlorophytes</taxon>
        <taxon>Ulvophyceae</taxon>
        <taxon>TCBD clade</taxon>
        <taxon>Bryopsidales</taxon>
        <taxon>Ostreobineae</taxon>
        <taxon>Ostreobiaceae</taxon>
        <taxon>Ostreobium</taxon>
    </lineage>
</organism>
<dbReference type="EMBL" id="CAJHUC010001564">
    <property type="protein sequence ID" value="CAD7701544.1"/>
    <property type="molecule type" value="Genomic_DNA"/>
</dbReference>